<organism evidence="2 3">
    <name type="scientific">Sclerotinia sclerotiorum (strain ATCC 18683 / 1980 / Ss-1)</name>
    <name type="common">White mold</name>
    <name type="synonym">Whetzelinia sclerotiorum</name>
    <dbReference type="NCBI Taxonomy" id="665079"/>
    <lineage>
        <taxon>Eukaryota</taxon>
        <taxon>Fungi</taxon>
        <taxon>Dikarya</taxon>
        <taxon>Ascomycota</taxon>
        <taxon>Pezizomycotina</taxon>
        <taxon>Leotiomycetes</taxon>
        <taxon>Helotiales</taxon>
        <taxon>Sclerotiniaceae</taxon>
        <taxon>Sclerotinia</taxon>
    </lineage>
</organism>
<evidence type="ECO:0000313" key="2">
    <source>
        <dbReference type="EMBL" id="APA08225.1"/>
    </source>
</evidence>
<dbReference type="OrthoDB" id="3516753at2759"/>
<dbReference type="SUPFAM" id="SSF88697">
    <property type="entry name" value="PUA domain-like"/>
    <property type="match status" value="1"/>
</dbReference>
<dbReference type="Proteomes" id="UP000177798">
    <property type="component" value="Chromosome 3"/>
</dbReference>
<evidence type="ECO:0008006" key="4">
    <source>
        <dbReference type="Google" id="ProtNLM"/>
    </source>
</evidence>
<dbReference type="InterPro" id="IPR015947">
    <property type="entry name" value="PUA-like_sf"/>
</dbReference>
<dbReference type="RefSeq" id="XP_001597976.1">
    <property type="nucleotide sequence ID" value="XM_001597926.1"/>
</dbReference>
<dbReference type="InterPro" id="IPR045134">
    <property type="entry name" value="UHRF1/2-like"/>
</dbReference>
<dbReference type="AlphaFoldDB" id="A0A1D9PZU7"/>
<evidence type="ECO:0000313" key="3">
    <source>
        <dbReference type="Proteomes" id="UP000177798"/>
    </source>
</evidence>
<dbReference type="EMBL" id="CP017816">
    <property type="protein sequence ID" value="APA08225.1"/>
    <property type="molecule type" value="Genomic_DNA"/>
</dbReference>
<name>A0A1D9PZU7_SCLS1</name>
<feature type="region of interest" description="Disordered" evidence="1">
    <location>
        <begin position="95"/>
        <end position="136"/>
    </location>
</feature>
<feature type="compositionally biased region" description="Low complexity" evidence="1">
    <location>
        <begin position="120"/>
        <end position="129"/>
    </location>
</feature>
<accession>A0A1D9PZU7</accession>
<dbReference type="Gene3D" id="2.30.280.10">
    <property type="entry name" value="SRA-YDG"/>
    <property type="match status" value="1"/>
</dbReference>
<dbReference type="PANTHER" id="PTHR14140:SF27">
    <property type="entry name" value="OS04G0289800 PROTEIN"/>
    <property type="match status" value="1"/>
</dbReference>
<protein>
    <recommendedName>
        <fullName evidence="4">YDG domain-containing protein</fullName>
    </recommendedName>
</protein>
<reference evidence="3" key="1">
    <citation type="journal article" date="2017" name="Genome Biol. Evol.">
        <title>The complete genome sequence of the phytopathogenic fungus Sclerotinia sclerotiorum reveals insights into the genome architecture of broad host range pathogens.</title>
        <authorList>
            <person name="Derbyshire M."/>
            <person name="Denton-Giles M."/>
            <person name="Hegedus D."/>
            <person name="Seifbarghy S."/>
            <person name="Rollins J."/>
            <person name="van Kan J."/>
            <person name="Seidl M.F."/>
            <person name="Faino L."/>
            <person name="Mbengue M."/>
            <person name="Navaud O."/>
            <person name="Raffaele S."/>
            <person name="Hammond-Kosack K."/>
            <person name="Heard S."/>
            <person name="Oliver R."/>
        </authorList>
    </citation>
    <scope>NUCLEOTIDE SEQUENCE [LARGE SCALE GENOMIC DNA]</scope>
    <source>
        <strain evidence="3">ATCC 18683 / 1980 / Ss-1</strain>
    </source>
</reference>
<gene>
    <name evidence="2" type="ORF">sscle_03g029950</name>
</gene>
<evidence type="ECO:0000256" key="1">
    <source>
        <dbReference type="SAM" id="MobiDB-lite"/>
    </source>
</evidence>
<proteinExistence type="predicted"/>
<dbReference type="VEuPathDB" id="FungiDB:sscle_03g029950"/>
<sequence>MDPQTIYLPFPESRDHGSQVRTFARMKNSRVNSIAICQYCKGFHMSFEECGNNSFKMSEVISDCMVSPSISIPIRLDDIPEIDIEGPKISTTILLSNGFDGTGDRDDRRVGSTQPPPENKLLPKQRPLRLPLPPSSRHQLVASPFNPLPLSPAFSDTSSQSILSEISRISELSKPPHEDGDDYRLEKSDFIRQELRKPAVPIDEIHTLESLIDDLLHEGPSLEFEVIAHARLDKIVEEILQHVRNNFLSHGPSFRQVMRKVQKLREQWIETFGERYHAMDEERLKVMKKDGCLRDLDLQTNGEVSKVNGPMWKIRRVETFSEKEANENFEPGAWFLNTYCAVRDGIVSDAKDGFIWGGNRKPVAFSMLSGFEIKGIGRREWIHIIESRVCAYHAVRLTCVGSVVRLLRGHKLKSERAPRLGVRYDGLYKVESWGQVLLKPSSGPDIYRNTITLVELAGQNTMEELDVVPTPWQMDNFIIYNRMIENEIKAREGEAAYKEHRSSESKKETARKVFISKLKAYDQPAYKLLDDRTHRLENAFPLPLSFEPYPASPPRDTTWN</sequence>
<dbReference type="InterPro" id="IPR036987">
    <property type="entry name" value="SRA-YDG_sf"/>
</dbReference>
<dbReference type="PANTHER" id="PTHR14140">
    <property type="entry name" value="E3 UBIQUITIN-PROTEIN LIGASE UHRF-RELATED"/>
    <property type="match status" value="1"/>
</dbReference>
<dbReference type="KEGG" id="ssl:SS1G_00062"/>
<dbReference type="OMA" id="GAWFLNT"/>